<dbReference type="GO" id="GO:0004497">
    <property type="term" value="F:monooxygenase activity"/>
    <property type="evidence" value="ECO:0007669"/>
    <property type="project" value="UniProtKB-KW"/>
</dbReference>
<evidence type="ECO:0000256" key="4">
    <source>
        <dbReference type="ARBA" id="ARBA00022617"/>
    </source>
</evidence>
<name>A0A2V1DAJ5_9PLEO</name>
<dbReference type="InterPro" id="IPR001128">
    <property type="entry name" value="Cyt_P450"/>
</dbReference>
<dbReference type="PANTHER" id="PTHR46206:SF1">
    <property type="entry name" value="P450, PUTATIVE (EUROFUNG)-RELATED"/>
    <property type="match status" value="1"/>
</dbReference>
<keyword evidence="6" id="KW-0560">Oxidoreductase</keyword>
<dbReference type="GO" id="GO:0005506">
    <property type="term" value="F:iron ion binding"/>
    <property type="evidence" value="ECO:0007669"/>
    <property type="project" value="InterPro"/>
</dbReference>
<evidence type="ECO:0000256" key="10">
    <source>
        <dbReference type="SAM" id="Phobius"/>
    </source>
</evidence>
<dbReference type="GO" id="GO:0020037">
    <property type="term" value="F:heme binding"/>
    <property type="evidence" value="ECO:0007669"/>
    <property type="project" value="InterPro"/>
</dbReference>
<evidence type="ECO:0000256" key="9">
    <source>
        <dbReference type="PIRSR" id="PIRSR602403-1"/>
    </source>
</evidence>
<comment type="pathway">
    <text evidence="2">Mycotoxin biosynthesis.</text>
</comment>
<dbReference type="AlphaFoldDB" id="A0A2V1DAJ5"/>
<dbReference type="PRINTS" id="PR00465">
    <property type="entry name" value="EP450IV"/>
</dbReference>
<dbReference type="EMBL" id="KZ805508">
    <property type="protein sequence ID" value="PVH95120.1"/>
    <property type="molecule type" value="Genomic_DNA"/>
</dbReference>
<keyword evidence="7 9" id="KW-0408">Iron</keyword>
<dbReference type="OrthoDB" id="1844152at2759"/>
<dbReference type="Proteomes" id="UP000244855">
    <property type="component" value="Unassembled WGS sequence"/>
</dbReference>
<dbReference type="CDD" id="cd11041">
    <property type="entry name" value="CYP503A1-like"/>
    <property type="match status" value="1"/>
</dbReference>
<evidence type="ECO:0000256" key="3">
    <source>
        <dbReference type="ARBA" id="ARBA00010617"/>
    </source>
</evidence>
<evidence type="ECO:0000256" key="5">
    <source>
        <dbReference type="ARBA" id="ARBA00022723"/>
    </source>
</evidence>
<feature type="transmembrane region" description="Helical" evidence="10">
    <location>
        <begin position="12"/>
        <end position="34"/>
    </location>
</feature>
<keyword evidence="10" id="KW-0812">Transmembrane</keyword>
<evidence type="ECO:0000313" key="12">
    <source>
        <dbReference type="Proteomes" id="UP000244855"/>
    </source>
</evidence>
<accession>A0A2V1DAJ5</accession>
<keyword evidence="12" id="KW-1185">Reference proteome</keyword>
<evidence type="ECO:0000256" key="2">
    <source>
        <dbReference type="ARBA" id="ARBA00004685"/>
    </source>
</evidence>
<feature type="binding site" description="axial binding residue" evidence="9">
    <location>
        <position position="472"/>
    </location>
    <ligand>
        <name>heme</name>
        <dbReference type="ChEBI" id="CHEBI:30413"/>
    </ligand>
    <ligandPart>
        <name>Fe</name>
        <dbReference type="ChEBI" id="CHEBI:18248"/>
    </ligandPart>
</feature>
<gene>
    <name evidence="11" type="ORF">DM02DRAFT_732062</name>
</gene>
<protein>
    <submittedName>
        <fullName evidence="11">Cytochrome P450</fullName>
    </submittedName>
</protein>
<sequence length="524" mass="60235">MRDFNFFFIKGLLISLCALVVFLFSLFFLVFAHYTSKVCTNARTLSALPWAGLQNEFFSTLRACLRDWTSGLQVVSNGYYRYGKKGQFFVTPTWWGQPLVTVPQSQFQWWSKELEPKTQLPQTVNNLQSQRIALPGLPIGEHLYYQNLQNLKKFGPRHILSWVVPSFKTYLDIGTEWTTVNIKDEAVYGPAKGTMIRAYYGETLSQNPEFIRHTMNYVRAFNGMDYRVAHFFPPWFSPIFWWVVGNRPNGPLRNQEKYDKIIIPYLRERLADIAVKKGQIEETDLLSIYLKAAYKTNDPVDLDPVVIAGRFLMLTSGFTVATLSGVLHLVMNQLTANPSYIGILLKELEATTISRPGEWDAKLLHSLVHLDSIFRESMRYSKFNGFGLALMRVVTDPNGIKLPGDNPVLVPQGTWFGAPADVIHFDNCYYEDADQFKPWRFVSTDSEDRAERNMMTALSDSNLVFGRGRNACPGRFFASDFLKTYICYFITHYDIRQVPGPNANDNPTHMQIRSRKVPTWWSSE</sequence>
<proteinExistence type="inferred from homology"/>
<dbReference type="PANTHER" id="PTHR46206">
    <property type="entry name" value="CYTOCHROME P450"/>
    <property type="match status" value="1"/>
</dbReference>
<dbReference type="GO" id="GO:0016705">
    <property type="term" value="F:oxidoreductase activity, acting on paired donors, with incorporation or reduction of molecular oxygen"/>
    <property type="evidence" value="ECO:0007669"/>
    <property type="project" value="InterPro"/>
</dbReference>
<keyword evidence="5 9" id="KW-0479">Metal-binding</keyword>
<evidence type="ECO:0000256" key="1">
    <source>
        <dbReference type="ARBA" id="ARBA00001971"/>
    </source>
</evidence>
<evidence type="ECO:0000256" key="8">
    <source>
        <dbReference type="ARBA" id="ARBA00023033"/>
    </source>
</evidence>
<keyword evidence="8" id="KW-0503">Monooxygenase</keyword>
<reference evidence="11 12" key="1">
    <citation type="journal article" date="2018" name="Sci. Rep.">
        <title>Comparative genomics provides insights into the lifestyle and reveals functional heterogeneity of dark septate endophytic fungi.</title>
        <authorList>
            <person name="Knapp D.G."/>
            <person name="Nemeth J.B."/>
            <person name="Barry K."/>
            <person name="Hainaut M."/>
            <person name="Henrissat B."/>
            <person name="Johnson J."/>
            <person name="Kuo A."/>
            <person name="Lim J.H.P."/>
            <person name="Lipzen A."/>
            <person name="Nolan M."/>
            <person name="Ohm R.A."/>
            <person name="Tamas L."/>
            <person name="Grigoriev I.V."/>
            <person name="Spatafora J.W."/>
            <person name="Nagy L.G."/>
            <person name="Kovacs G.M."/>
        </authorList>
    </citation>
    <scope>NUCLEOTIDE SEQUENCE [LARGE SCALE GENOMIC DNA]</scope>
    <source>
        <strain evidence="11 12">DSE2036</strain>
    </source>
</reference>
<evidence type="ECO:0000256" key="6">
    <source>
        <dbReference type="ARBA" id="ARBA00023002"/>
    </source>
</evidence>
<keyword evidence="4 9" id="KW-0349">Heme</keyword>
<comment type="cofactor">
    <cofactor evidence="1 9">
        <name>heme</name>
        <dbReference type="ChEBI" id="CHEBI:30413"/>
    </cofactor>
</comment>
<organism evidence="11 12">
    <name type="scientific">Periconia macrospinosa</name>
    <dbReference type="NCBI Taxonomy" id="97972"/>
    <lineage>
        <taxon>Eukaryota</taxon>
        <taxon>Fungi</taxon>
        <taxon>Dikarya</taxon>
        <taxon>Ascomycota</taxon>
        <taxon>Pezizomycotina</taxon>
        <taxon>Dothideomycetes</taxon>
        <taxon>Pleosporomycetidae</taxon>
        <taxon>Pleosporales</taxon>
        <taxon>Massarineae</taxon>
        <taxon>Periconiaceae</taxon>
        <taxon>Periconia</taxon>
    </lineage>
</organism>
<dbReference type="SUPFAM" id="SSF48264">
    <property type="entry name" value="Cytochrome P450"/>
    <property type="match status" value="1"/>
</dbReference>
<comment type="similarity">
    <text evidence="3">Belongs to the cytochrome P450 family.</text>
</comment>
<keyword evidence="10" id="KW-1133">Transmembrane helix</keyword>
<dbReference type="InterPro" id="IPR036396">
    <property type="entry name" value="Cyt_P450_sf"/>
</dbReference>
<keyword evidence="10" id="KW-0472">Membrane</keyword>
<evidence type="ECO:0000256" key="7">
    <source>
        <dbReference type="ARBA" id="ARBA00023004"/>
    </source>
</evidence>
<dbReference type="Pfam" id="PF00067">
    <property type="entry name" value="p450"/>
    <property type="match status" value="1"/>
</dbReference>
<dbReference type="InterPro" id="IPR002403">
    <property type="entry name" value="Cyt_P450_E_grp-IV"/>
</dbReference>
<dbReference type="STRING" id="97972.A0A2V1DAJ5"/>
<evidence type="ECO:0000313" key="11">
    <source>
        <dbReference type="EMBL" id="PVH95120.1"/>
    </source>
</evidence>
<dbReference type="Gene3D" id="1.10.630.10">
    <property type="entry name" value="Cytochrome P450"/>
    <property type="match status" value="1"/>
</dbReference>